<feature type="region of interest" description="Disordered" evidence="1">
    <location>
        <begin position="32"/>
        <end position="55"/>
    </location>
</feature>
<dbReference type="Proteomes" id="UP000326464">
    <property type="component" value="Unassembled WGS sequence"/>
</dbReference>
<keyword evidence="2" id="KW-0472">Membrane</keyword>
<evidence type="ECO:0000313" key="5">
    <source>
        <dbReference type="Proteomes" id="UP000326464"/>
    </source>
</evidence>
<accession>A0A7X1NQY3</accession>
<name>A0A7X1NQY3_9MICC</name>
<dbReference type="RefSeq" id="WP_152815813.1">
    <property type="nucleotide sequence ID" value="NZ_VJXX01000003.1"/>
</dbReference>
<evidence type="ECO:0000256" key="1">
    <source>
        <dbReference type="SAM" id="MobiDB-lite"/>
    </source>
</evidence>
<comment type="caution">
    <text evidence="4">The sequence shown here is derived from an EMBL/GenBank/DDBJ whole genome shotgun (WGS) entry which is preliminary data.</text>
</comment>
<protein>
    <submittedName>
        <fullName evidence="4">LPXTG cell wall anchor domain-containing protein</fullName>
    </submittedName>
</protein>
<keyword evidence="3" id="KW-0732">Signal</keyword>
<sequence>MKRILATAALAGALALSGATAAAALEYPAAPSRGGVDTGTVSPGGSPTFTGSGMTPGESVTITITCTPGQGAATTSSAVVIADGQGAFTYTAVMETPGVCTLTAVGAGSGATATAQVTVTGQVTTQAAVSAQGLANTGLESSTALWGAAGLGVLTVGTIAVVSSRRRGKPSEA</sequence>
<feature type="compositionally biased region" description="Low complexity" evidence="1">
    <location>
        <begin position="38"/>
        <end position="55"/>
    </location>
</feature>
<keyword evidence="5" id="KW-1185">Reference proteome</keyword>
<organism evidence="4 5">
    <name type="scientific">Arthrobacter bussei</name>
    <dbReference type="NCBI Taxonomy" id="2594179"/>
    <lineage>
        <taxon>Bacteria</taxon>
        <taxon>Bacillati</taxon>
        <taxon>Actinomycetota</taxon>
        <taxon>Actinomycetes</taxon>
        <taxon>Micrococcales</taxon>
        <taxon>Micrococcaceae</taxon>
        <taxon>Arthrobacter</taxon>
    </lineage>
</organism>
<dbReference type="AlphaFoldDB" id="A0A7X1NQY3"/>
<feature type="signal peptide" evidence="3">
    <location>
        <begin position="1"/>
        <end position="24"/>
    </location>
</feature>
<dbReference type="EMBL" id="VJXX01000003">
    <property type="protein sequence ID" value="MPY11414.1"/>
    <property type="molecule type" value="Genomic_DNA"/>
</dbReference>
<keyword evidence="2" id="KW-1133">Transmembrane helix</keyword>
<feature type="chain" id="PRO_5030526231" evidence="3">
    <location>
        <begin position="25"/>
        <end position="173"/>
    </location>
</feature>
<feature type="transmembrane region" description="Helical" evidence="2">
    <location>
        <begin position="144"/>
        <end position="162"/>
    </location>
</feature>
<evidence type="ECO:0000256" key="3">
    <source>
        <dbReference type="SAM" id="SignalP"/>
    </source>
</evidence>
<proteinExistence type="predicted"/>
<evidence type="ECO:0000256" key="2">
    <source>
        <dbReference type="SAM" id="Phobius"/>
    </source>
</evidence>
<evidence type="ECO:0000313" key="4">
    <source>
        <dbReference type="EMBL" id="MPY11414.1"/>
    </source>
</evidence>
<gene>
    <name evidence="4" type="ORF">FNH21_11915</name>
</gene>
<reference evidence="5" key="1">
    <citation type="submission" date="2019-07" db="EMBL/GenBank/DDBJ databases">
        <title>Arthrobacter KR32 sp. nov., isolated from mountain cheese made of cows milk.</title>
        <authorList>
            <person name="Flegler A."/>
        </authorList>
    </citation>
    <scope>NUCLEOTIDE SEQUENCE [LARGE SCALE GENOMIC DNA]</scope>
    <source>
        <strain evidence="5">KR32</strain>
    </source>
</reference>
<dbReference type="OrthoDB" id="5480482at2"/>
<keyword evidence="2" id="KW-0812">Transmembrane</keyword>
<dbReference type="NCBIfam" id="TIGR01167">
    <property type="entry name" value="LPXTG_anchor"/>
    <property type="match status" value="1"/>
</dbReference>